<comment type="subcellular location">
    <subcellularLocation>
        <location evidence="8">Nucleus</location>
    </subcellularLocation>
</comment>
<dbReference type="Pfam" id="PF02701">
    <property type="entry name" value="Zn_ribbon_Dof"/>
    <property type="match status" value="1"/>
</dbReference>
<feature type="compositionally biased region" description="Polar residues" evidence="9">
    <location>
        <begin position="64"/>
        <end position="78"/>
    </location>
</feature>
<feature type="compositionally biased region" description="Polar residues" evidence="9">
    <location>
        <begin position="359"/>
        <end position="370"/>
    </location>
</feature>
<dbReference type="GO" id="GO:0008270">
    <property type="term" value="F:zinc ion binding"/>
    <property type="evidence" value="ECO:0007669"/>
    <property type="project" value="UniProtKB-KW"/>
</dbReference>
<evidence type="ECO:0000256" key="5">
    <source>
        <dbReference type="ARBA" id="ARBA00023125"/>
    </source>
</evidence>
<dbReference type="GO" id="GO:0003677">
    <property type="term" value="F:DNA binding"/>
    <property type="evidence" value="ECO:0007669"/>
    <property type="project" value="UniProtKB-UniRule"/>
</dbReference>
<evidence type="ECO:0000256" key="7">
    <source>
        <dbReference type="ARBA" id="ARBA00023242"/>
    </source>
</evidence>
<sequence>EKEREKTQTTTETQDSRLSLSLSLSSLSSQKFPLFSRRRLMSDPAIKLFGKTIPLPELLGGDLTEQQDQNPVRLSDSCTGDDEEMGDSGLAGGGGGDDDGCGDSESQKEEKDTECGDESLCNESSKVSAASSITEKTETTKVAKTDEETSQNGTCSQEGKLKKPDKILPCPRCNSMETKFCYYNNYNVNQPRHFCKKCQRYWTAGGTMRNVPVGAGRRKNKNPASHFNRHVTITSAEAMQKAAAARTADNGTSLLTFGSDSVLCESMASGLNLADKSMLKKTEASAGLKITVPLNPSKEQAGTISPLPCFPGPPPTWPYAWNGVSWTAVPFYPPPAYWSYPGVSPGTWNSIAWMPQPTSPSAGSGPNSPTLGKHSRDESIAEPGTVLEETESPLGREKSKSERCLWVPKTLRIDDPEEAAKSSIWETLGIKKDEKADTFGAFRSPNKEKSSLSQGRRPELQANPAALSRSANFHESS</sequence>
<dbReference type="eggNOG" id="ENOG502QSI8">
    <property type="taxonomic scope" value="Eukaryota"/>
</dbReference>
<organism evidence="11 12">
    <name type="scientific">Brassica oleracea var. oleracea</name>
    <dbReference type="NCBI Taxonomy" id="109376"/>
    <lineage>
        <taxon>Eukaryota</taxon>
        <taxon>Viridiplantae</taxon>
        <taxon>Streptophyta</taxon>
        <taxon>Embryophyta</taxon>
        <taxon>Tracheophyta</taxon>
        <taxon>Spermatophyta</taxon>
        <taxon>Magnoliopsida</taxon>
        <taxon>eudicotyledons</taxon>
        <taxon>Gunneridae</taxon>
        <taxon>Pentapetalae</taxon>
        <taxon>rosids</taxon>
        <taxon>malvids</taxon>
        <taxon>Brassicales</taxon>
        <taxon>Brassicaceae</taxon>
        <taxon>Brassiceae</taxon>
        <taxon>Brassica</taxon>
    </lineage>
</organism>
<evidence type="ECO:0000256" key="3">
    <source>
        <dbReference type="ARBA" id="ARBA00022833"/>
    </source>
</evidence>
<dbReference type="PROSITE" id="PS01361">
    <property type="entry name" value="ZF_DOF_1"/>
    <property type="match status" value="1"/>
</dbReference>
<keyword evidence="7 8" id="KW-0539">Nucleus</keyword>
<reference evidence="11" key="1">
    <citation type="journal article" date="2014" name="Genome Biol.">
        <title>Transcriptome and methylome profiling reveals relics of genome dominance in the mesopolyploid Brassica oleracea.</title>
        <authorList>
            <person name="Parkin I.A."/>
            <person name="Koh C."/>
            <person name="Tang H."/>
            <person name="Robinson S.J."/>
            <person name="Kagale S."/>
            <person name="Clarke W.E."/>
            <person name="Town C.D."/>
            <person name="Nixon J."/>
            <person name="Krishnakumar V."/>
            <person name="Bidwell S.L."/>
            <person name="Denoeud F."/>
            <person name="Belcram H."/>
            <person name="Links M.G."/>
            <person name="Just J."/>
            <person name="Clarke C."/>
            <person name="Bender T."/>
            <person name="Huebert T."/>
            <person name="Mason A.S."/>
            <person name="Pires J.C."/>
            <person name="Barker G."/>
            <person name="Moore J."/>
            <person name="Walley P.G."/>
            <person name="Manoli S."/>
            <person name="Batley J."/>
            <person name="Edwards D."/>
            <person name="Nelson M.N."/>
            <person name="Wang X."/>
            <person name="Paterson A.H."/>
            <person name="King G."/>
            <person name="Bancroft I."/>
            <person name="Chalhoub B."/>
            <person name="Sharpe A.G."/>
        </authorList>
    </citation>
    <scope>NUCLEOTIDE SEQUENCE [LARGE SCALE GENOMIC DNA]</scope>
    <source>
        <strain evidence="11">cv. TO1000</strain>
    </source>
</reference>
<evidence type="ECO:0000313" key="12">
    <source>
        <dbReference type="Proteomes" id="UP000032141"/>
    </source>
</evidence>
<dbReference type="PANTHER" id="PTHR31089:SF76">
    <property type="entry name" value="DOF-TYPE DOMAIN-CONTAINING PROTEIN"/>
    <property type="match status" value="1"/>
</dbReference>
<feature type="region of interest" description="Disordered" evidence="9">
    <location>
        <begin position="354"/>
        <end position="401"/>
    </location>
</feature>
<dbReference type="Gramene" id="Bo00578s060.1">
    <property type="protein sequence ID" value="Bo00578s060.1"/>
    <property type="gene ID" value="Bo00578s060"/>
</dbReference>
<evidence type="ECO:0000256" key="9">
    <source>
        <dbReference type="SAM" id="MobiDB-lite"/>
    </source>
</evidence>
<dbReference type="InterPro" id="IPR045174">
    <property type="entry name" value="Dof"/>
</dbReference>
<protein>
    <recommendedName>
        <fullName evidence="10">Dof-type domain-containing protein</fullName>
    </recommendedName>
</protein>
<dbReference type="PANTHER" id="PTHR31089">
    <property type="entry name" value="CYCLIC DOF FACTOR 2"/>
    <property type="match status" value="1"/>
</dbReference>
<accession>A0A0D2ZPT1</accession>
<keyword evidence="2 8" id="KW-0863">Zinc-finger</keyword>
<dbReference type="PROSITE" id="PS50884">
    <property type="entry name" value="ZF_DOF_2"/>
    <property type="match status" value="1"/>
</dbReference>
<feature type="region of interest" description="Disordered" evidence="9">
    <location>
        <begin position="439"/>
        <end position="477"/>
    </location>
</feature>
<dbReference type="EnsemblPlants" id="Bo00578s060.1">
    <property type="protein sequence ID" value="Bo00578s060.1"/>
    <property type="gene ID" value="Bo00578s060"/>
</dbReference>
<feature type="compositionally biased region" description="Basic and acidic residues" evidence="9">
    <location>
        <begin position="135"/>
        <end position="147"/>
    </location>
</feature>
<evidence type="ECO:0000256" key="4">
    <source>
        <dbReference type="ARBA" id="ARBA00023015"/>
    </source>
</evidence>
<dbReference type="AlphaFoldDB" id="A0A0D2ZPT1"/>
<dbReference type="OMA" id="KDTECGD"/>
<keyword evidence="3" id="KW-0862">Zinc</keyword>
<evidence type="ECO:0000256" key="2">
    <source>
        <dbReference type="ARBA" id="ARBA00022771"/>
    </source>
</evidence>
<dbReference type="InterPro" id="IPR003851">
    <property type="entry name" value="Znf_Dof"/>
</dbReference>
<proteinExistence type="predicted"/>
<dbReference type="HOGENOM" id="CLU_030533_0_0_1"/>
<evidence type="ECO:0000256" key="1">
    <source>
        <dbReference type="ARBA" id="ARBA00022723"/>
    </source>
</evidence>
<dbReference type="STRING" id="109376.A0A0D2ZPT1"/>
<evidence type="ECO:0000313" key="11">
    <source>
        <dbReference type="EnsemblPlants" id="Bo00578s060.1"/>
    </source>
</evidence>
<feature type="compositionally biased region" description="Basic and acidic residues" evidence="9">
    <location>
        <begin position="105"/>
        <end position="114"/>
    </location>
</feature>
<evidence type="ECO:0000256" key="6">
    <source>
        <dbReference type="ARBA" id="ARBA00023163"/>
    </source>
</evidence>
<keyword evidence="5 8" id="KW-0238">DNA-binding</keyword>
<keyword evidence="12" id="KW-1185">Reference proteome</keyword>
<feature type="compositionally biased region" description="Polar residues" evidence="9">
    <location>
        <begin position="121"/>
        <end position="133"/>
    </location>
</feature>
<dbReference type="GO" id="GO:0005634">
    <property type="term" value="C:nucleus"/>
    <property type="evidence" value="ECO:0007669"/>
    <property type="project" value="UniProtKB-SubCell"/>
</dbReference>
<keyword evidence="6" id="KW-0804">Transcription</keyword>
<feature type="region of interest" description="Disordered" evidence="9">
    <location>
        <begin position="56"/>
        <end position="162"/>
    </location>
</feature>
<evidence type="ECO:0000256" key="8">
    <source>
        <dbReference type="PROSITE-ProRule" id="PRU00071"/>
    </source>
</evidence>
<feature type="domain" description="Dof-type" evidence="10">
    <location>
        <begin position="168"/>
        <end position="222"/>
    </location>
</feature>
<keyword evidence="1" id="KW-0479">Metal-binding</keyword>
<keyword evidence="4" id="KW-0805">Transcription regulation</keyword>
<evidence type="ECO:0000259" key="10">
    <source>
        <dbReference type="PROSITE" id="PS50884"/>
    </source>
</evidence>
<dbReference type="GO" id="GO:0003700">
    <property type="term" value="F:DNA-binding transcription factor activity"/>
    <property type="evidence" value="ECO:0007669"/>
    <property type="project" value="InterPro"/>
</dbReference>
<dbReference type="Proteomes" id="UP000032141">
    <property type="component" value="Unassembled WGS sequence"/>
</dbReference>
<name>A0A0D2ZPT1_BRAOL</name>
<reference evidence="11" key="2">
    <citation type="submission" date="2015-06" db="UniProtKB">
        <authorList>
            <consortium name="EnsemblPlants"/>
        </authorList>
    </citation>
    <scope>IDENTIFICATION</scope>
</reference>